<gene>
    <name evidence="2" type="ORF">NTJ_09682</name>
</gene>
<keyword evidence="3" id="KW-1185">Reference proteome</keyword>
<protein>
    <submittedName>
        <fullName evidence="2">Uncharacterized protein</fullName>
    </submittedName>
</protein>
<name>A0ABN7AZW6_9HEMI</name>
<feature type="region of interest" description="Disordered" evidence="1">
    <location>
        <begin position="1"/>
        <end position="28"/>
    </location>
</feature>
<dbReference type="Proteomes" id="UP001307889">
    <property type="component" value="Chromosome 7"/>
</dbReference>
<sequence>MGRGEGRDDGIPKSAVTRKTGLEMLQKTPAERTESMYFSPIYSGSSRKGQVWEIRWSGPPYRYGSGKPRDEEKGGKVNIFQRLSQHSWERTVARGRQRKIYRKT</sequence>
<feature type="compositionally biased region" description="Basic and acidic residues" evidence="1">
    <location>
        <begin position="1"/>
        <end position="11"/>
    </location>
</feature>
<reference evidence="2 3" key="1">
    <citation type="submission" date="2023-09" db="EMBL/GenBank/DDBJ databases">
        <title>Nesidiocoris tenuis whole genome shotgun sequence.</title>
        <authorList>
            <person name="Shibata T."/>
            <person name="Shimoda M."/>
            <person name="Kobayashi T."/>
            <person name="Uehara T."/>
        </authorList>
    </citation>
    <scope>NUCLEOTIDE SEQUENCE [LARGE SCALE GENOMIC DNA]</scope>
    <source>
        <strain evidence="2 3">Japan</strain>
    </source>
</reference>
<proteinExistence type="predicted"/>
<evidence type="ECO:0000256" key="1">
    <source>
        <dbReference type="SAM" id="MobiDB-lite"/>
    </source>
</evidence>
<evidence type="ECO:0000313" key="3">
    <source>
        <dbReference type="Proteomes" id="UP001307889"/>
    </source>
</evidence>
<accession>A0ABN7AZW6</accession>
<evidence type="ECO:0000313" key="2">
    <source>
        <dbReference type="EMBL" id="BES96869.1"/>
    </source>
</evidence>
<dbReference type="EMBL" id="AP028915">
    <property type="protein sequence ID" value="BES96869.1"/>
    <property type="molecule type" value="Genomic_DNA"/>
</dbReference>
<organism evidence="2 3">
    <name type="scientific">Nesidiocoris tenuis</name>
    <dbReference type="NCBI Taxonomy" id="355587"/>
    <lineage>
        <taxon>Eukaryota</taxon>
        <taxon>Metazoa</taxon>
        <taxon>Ecdysozoa</taxon>
        <taxon>Arthropoda</taxon>
        <taxon>Hexapoda</taxon>
        <taxon>Insecta</taxon>
        <taxon>Pterygota</taxon>
        <taxon>Neoptera</taxon>
        <taxon>Paraneoptera</taxon>
        <taxon>Hemiptera</taxon>
        <taxon>Heteroptera</taxon>
        <taxon>Panheteroptera</taxon>
        <taxon>Cimicomorpha</taxon>
        <taxon>Miridae</taxon>
        <taxon>Dicyphina</taxon>
        <taxon>Nesidiocoris</taxon>
    </lineage>
</organism>